<dbReference type="EMBL" id="CACRUK010000022">
    <property type="protein sequence ID" value="VYU17407.1"/>
    <property type="molecule type" value="Genomic_DNA"/>
</dbReference>
<evidence type="ECO:0000313" key="1">
    <source>
        <dbReference type="EMBL" id="VYU17407.1"/>
    </source>
</evidence>
<reference evidence="1" key="1">
    <citation type="submission" date="2019-11" db="EMBL/GenBank/DDBJ databases">
        <authorList>
            <person name="Feng L."/>
        </authorList>
    </citation>
    <scope>NUCLEOTIDE SEQUENCE</scope>
    <source>
        <strain evidence="1">RgnavusLFYP19</strain>
    </source>
</reference>
<dbReference type="AlphaFoldDB" id="A0A6N3CUS5"/>
<accession>A0A6N3CUS5</accession>
<proteinExistence type="predicted"/>
<name>A0A6N3CUS5_MEDGN</name>
<protein>
    <submittedName>
        <fullName evidence="1">Uncharacterized protein</fullName>
    </submittedName>
</protein>
<gene>
    <name evidence="1" type="ORF">RGLFYP19_01630</name>
</gene>
<sequence>MIHYINFFFNNIEYDENYYQAEFSSPDVNVHCNFRYNRKTKCCEEIWNYNRPPEEIEPIPVWWLEKKMQENGKLHRCESKISY</sequence>
<organism evidence="1">
    <name type="scientific">Mediterraneibacter gnavus</name>
    <name type="common">Ruminococcus gnavus</name>
    <dbReference type="NCBI Taxonomy" id="33038"/>
    <lineage>
        <taxon>Bacteria</taxon>
        <taxon>Bacillati</taxon>
        <taxon>Bacillota</taxon>
        <taxon>Clostridia</taxon>
        <taxon>Lachnospirales</taxon>
        <taxon>Lachnospiraceae</taxon>
        <taxon>Mediterraneibacter</taxon>
    </lineage>
</organism>